<evidence type="ECO:0000313" key="3">
    <source>
        <dbReference type="EMBL" id="MDB7085961.1"/>
    </source>
</evidence>
<evidence type="ECO:0000313" key="4">
    <source>
        <dbReference type="Proteomes" id="UP001211987"/>
    </source>
</evidence>
<proteinExistence type="predicted"/>
<name>A0AB35IMV8_9FIRM</name>
<dbReference type="SUPFAM" id="SSF88874">
    <property type="entry name" value="Receptor-binding domain of short tail fibre protein gp12"/>
    <property type="match status" value="1"/>
</dbReference>
<evidence type="ECO:0000256" key="1">
    <source>
        <dbReference type="SAM" id="MobiDB-lite"/>
    </source>
</evidence>
<accession>A0AB35IMV8</accession>
<comment type="caution">
    <text evidence="3">The sequence shown here is derived from an EMBL/GenBank/DDBJ whole genome shotgun (WGS) entry which is preliminary data.</text>
</comment>
<feature type="domain" description="Baseplate structural protein Gp10 C-terminal" evidence="2">
    <location>
        <begin position="2"/>
        <end position="154"/>
    </location>
</feature>
<reference evidence="3" key="1">
    <citation type="submission" date="2023-01" db="EMBL/GenBank/DDBJ databases">
        <title>Human gut microbiome strain richness.</title>
        <authorList>
            <person name="Chen-Liaw A."/>
        </authorList>
    </citation>
    <scope>NUCLEOTIDE SEQUENCE</scope>
    <source>
        <strain evidence="3">1001217st2_G6_1001217B_191108</strain>
    </source>
</reference>
<evidence type="ECO:0000259" key="2">
    <source>
        <dbReference type="Pfam" id="PF21939"/>
    </source>
</evidence>
<dbReference type="Proteomes" id="UP001211987">
    <property type="component" value="Unassembled WGS sequence"/>
</dbReference>
<dbReference type="InterPro" id="IPR053827">
    <property type="entry name" value="Gp10_C"/>
</dbReference>
<gene>
    <name evidence="3" type="ORF">PM738_19475</name>
</gene>
<sequence length="155" mass="16937">MTTSENPSIYFGGTWEETAKGRCIVGVEESDSSLSNSGMSGGEKAVRLLSNQLPSHNHSATTSTAGLHSHSTSLYPNSQEGGNPSTFGFRGSNWNGSGGYFYNRILVNTDWNYADTTTNSEFVHSHSFTTNSSGESQTHNNMQPYYVVHIWERVA</sequence>
<protein>
    <recommendedName>
        <fullName evidence="2">Baseplate structural protein Gp10 C-terminal domain-containing protein</fullName>
    </recommendedName>
</protein>
<dbReference type="Pfam" id="PF21939">
    <property type="entry name" value="Gp10_C"/>
    <property type="match status" value="1"/>
</dbReference>
<organism evidence="3 4">
    <name type="scientific">Thomasclavelia ramosa</name>
    <dbReference type="NCBI Taxonomy" id="1547"/>
    <lineage>
        <taxon>Bacteria</taxon>
        <taxon>Bacillati</taxon>
        <taxon>Bacillota</taxon>
        <taxon>Erysipelotrichia</taxon>
        <taxon>Erysipelotrichales</taxon>
        <taxon>Coprobacillaceae</taxon>
        <taxon>Thomasclavelia</taxon>
    </lineage>
</organism>
<feature type="region of interest" description="Disordered" evidence="1">
    <location>
        <begin position="55"/>
        <end position="86"/>
    </location>
</feature>
<dbReference type="EMBL" id="JAQLKE010000067">
    <property type="protein sequence ID" value="MDB7085961.1"/>
    <property type="molecule type" value="Genomic_DNA"/>
</dbReference>
<dbReference type="AlphaFoldDB" id="A0AB35IMV8"/>